<dbReference type="InterPro" id="IPR044992">
    <property type="entry name" value="ChyE-like"/>
</dbReference>
<dbReference type="Pfam" id="PF00117">
    <property type="entry name" value="GATase"/>
    <property type="match status" value="1"/>
</dbReference>
<keyword evidence="3" id="KW-1185">Reference proteome</keyword>
<proteinExistence type="predicted"/>
<dbReference type="Proteomes" id="UP000256561">
    <property type="component" value="Unassembled WGS sequence"/>
</dbReference>
<feature type="domain" description="Glutamine amidotransferase" evidence="1">
    <location>
        <begin position="69"/>
        <end position="180"/>
    </location>
</feature>
<dbReference type="EMBL" id="QRHA01000001">
    <property type="protein sequence ID" value="RDV29433.1"/>
    <property type="molecule type" value="Genomic_DNA"/>
</dbReference>
<dbReference type="SUPFAM" id="SSF52317">
    <property type="entry name" value="Class I glutamine amidotransferase-like"/>
    <property type="match status" value="1"/>
</dbReference>
<dbReference type="InterPro" id="IPR017926">
    <property type="entry name" value="GATASE"/>
</dbReference>
<organism evidence="2 3">
    <name type="scientific">Alteromonas aestuariivivens</name>
    <dbReference type="NCBI Taxonomy" id="1938339"/>
    <lineage>
        <taxon>Bacteria</taxon>
        <taxon>Pseudomonadati</taxon>
        <taxon>Pseudomonadota</taxon>
        <taxon>Gammaproteobacteria</taxon>
        <taxon>Alteromonadales</taxon>
        <taxon>Alteromonadaceae</taxon>
        <taxon>Alteromonas/Salinimonas group</taxon>
        <taxon>Alteromonas</taxon>
    </lineage>
</organism>
<protein>
    <submittedName>
        <fullName evidence="2">Glutamine amidotransferase</fullName>
    </submittedName>
</protein>
<dbReference type="AlphaFoldDB" id="A0A3D8MF87"/>
<dbReference type="PANTHER" id="PTHR42695:SF5">
    <property type="entry name" value="GLUTAMINE AMIDOTRANSFERASE YLR126C-RELATED"/>
    <property type="match status" value="1"/>
</dbReference>
<dbReference type="Gene3D" id="3.40.50.880">
    <property type="match status" value="1"/>
</dbReference>
<dbReference type="GO" id="GO:0005829">
    <property type="term" value="C:cytosol"/>
    <property type="evidence" value="ECO:0007669"/>
    <property type="project" value="TreeGrafter"/>
</dbReference>
<accession>A0A3D8MF87</accession>
<dbReference type="InterPro" id="IPR029062">
    <property type="entry name" value="Class_I_gatase-like"/>
</dbReference>
<dbReference type="OrthoDB" id="9813383at2"/>
<keyword evidence="2" id="KW-0808">Transferase</keyword>
<keyword evidence="2" id="KW-0315">Glutamine amidotransferase</keyword>
<dbReference type="PANTHER" id="PTHR42695">
    <property type="entry name" value="GLUTAMINE AMIDOTRANSFERASE YLR126C-RELATED"/>
    <property type="match status" value="1"/>
</dbReference>
<comment type="caution">
    <text evidence="2">The sequence shown here is derived from an EMBL/GenBank/DDBJ whole genome shotgun (WGS) entry which is preliminary data.</text>
</comment>
<reference evidence="3" key="1">
    <citation type="submission" date="2018-08" db="EMBL/GenBank/DDBJ databases">
        <authorList>
            <person name="Zhang J."/>
            <person name="Du Z.-J."/>
        </authorList>
    </citation>
    <scope>NUCLEOTIDE SEQUENCE [LARGE SCALE GENOMIC DNA]</scope>
    <source>
        <strain evidence="3">KCTC 52655</strain>
    </source>
</reference>
<evidence type="ECO:0000259" key="1">
    <source>
        <dbReference type="Pfam" id="PF00117"/>
    </source>
</evidence>
<sequence length="238" mass="26995">MSPRVVLIRHGEEPEDDRLITYFRYKGIEPQIMRPCFGESLGEVDDSVIATALYGGQYNVFEEHKHPFLHQENRWIRQCLDKQVPMLGICQGAQSIARVLGAEVGPKSGEPFEFGYYELTPANAACNLFPPSLVVPQAHFHEFQLPQGAQLLAKSALFGQQAFRYGPSTYGFQFHPEVTIPAFRRWQFSKAHVYGRSGVQDKATQDRLMQQHDFAVHRWFMGFLDGLYGEAVAQALAD</sequence>
<dbReference type="PROSITE" id="PS51273">
    <property type="entry name" value="GATASE_TYPE_1"/>
    <property type="match status" value="1"/>
</dbReference>
<evidence type="ECO:0000313" key="3">
    <source>
        <dbReference type="Proteomes" id="UP000256561"/>
    </source>
</evidence>
<dbReference type="CDD" id="cd01741">
    <property type="entry name" value="GATase1_1"/>
    <property type="match status" value="1"/>
</dbReference>
<gene>
    <name evidence="2" type="ORF">DXV75_01925</name>
</gene>
<evidence type="ECO:0000313" key="2">
    <source>
        <dbReference type="EMBL" id="RDV29433.1"/>
    </source>
</evidence>
<name>A0A3D8MF87_9ALTE</name>
<dbReference type="GO" id="GO:0016740">
    <property type="term" value="F:transferase activity"/>
    <property type="evidence" value="ECO:0007669"/>
    <property type="project" value="UniProtKB-KW"/>
</dbReference>